<accession>A0ABZ1LK92</accession>
<dbReference type="EMBL" id="CP108188">
    <property type="protein sequence ID" value="WTR74822.1"/>
    <property type="molecule type" value="Genomic_DNA"/>
</dbReference>
<keyword evidence="1" id="KW-0472">Membrane</keyword>
<evidence type="ECO:0000256" key="1">
    <source>
        <dbReference type="SAM" id="Phobius"/>
    </source>
</evidence>
<reference evidence="2 3" key="1">
    <citation type="submission" date="2022-10" db="EMBL/GenBank/DDBJ databases">
        <title>The complete genomes of actinobacterial strains from the NBC collection.</title>
        <authorList>
            <person name="Joergensen T.S."/>
            <person name="Alvarez Arevalo M."/>
            <person name="Sterndorff E.B."/>
            <person name="Faurdal D."/>
            <person name="Vuksanovic O."/>
            <person name="Mourched A.-S."/>
            <person name="Charusanti P."/>
            <person name="Shaw S."/>
            <person name="Blin K."/>
            <person name="Weber T."/>
        </authorList>
    </citation>
    <scope>NUCLEOTIDE SEQUENCE [LARGE SCALE GENOMIC DNA]</scope>
    <source>
        <strain evidence="2 3">NBC_00123</strain>
    </source>
</reference>
<keyword evidence="1" id="KW-0812">Transmembrane</keyword>
<evidence type="ECO:0000313" key="2">
    <source>
        <dbReference type="EMBL" id="WTR74822.1"/>
    </source>
</evidence>
<keyword evidence="3" id="KW-1185">Reference proteome</keyword>
<keyword evidence="1" id="KW-1133">Transmembrane helix</keyword>
<protein>
    <recommendedName>
        <fullName evidence="4">Phosphatidate cytidylyltransferase</fullName>
    </recommendedName>
</protein>
<sequence>MISFWYTADGVRRTARVLGSAGVALATAGVALDSLWLLGLAAWILMAAIGIELLR</sequence>
<name>A0ABZ1LK92_9ACTN</name>
<gene>
    <name evidence="2" type="ORF">OG814_38900</name>
</gene>
<evidence type="ECO:0000313" key="3">
    <source>
        <dbReference type="Proteomes" id="UP001622594"/>
    </source>
</evidence>
<evidence type="ECO:0008006" key="4">
    <source>
        <dbReference type="Google" id="ProtNLM"/>
    </source>
</evidence>
<feature type="transmembrane region" description="Helical" evidence="1">
    <location>
        <begin position="35"/>
        <end position="54"/>
    </location>
</feature>
<dbReference type="RefSeq" id="WP_327159778.1">
    <property type="nucleotide sequence ID" value="NZ_CP108062.1"/>
</dbReference>
<organism evidence="2 3">
    <name type="scientific">Streptomyces zaomyceticus</name>
    <dbReference type="NCBI Taxonomy" id="68286"/>
    <lineage>
        <taxon>Bacteria</taxon>
        <taxon>Bacillati</taxon>
        <taxon>Actinomycetota</taxon>
        <taxon>Actinomycetes</taxon>
        <taxon>Kitasatosporales</taxon>
        <taxon>Streptomycetaceae</taxon>
        <taxon>Streptomyces</taxon>
    </lineage>
</organism>
<dbReference type="Proteomes" id="UP001622594">
    <property type="component" value="Chromosome"/>
</dbReference>
<proteinExistence type="predicted"/>